<feature type="transmembrane region" description="Helical" evidence="3">
    <location>
        <begin position="73"/>
        <end position="97"/>
    </location>
</feature>
<feature type="region of interest" description="Disordered" evidence="2">
    <location>
        <begin position="637"/>
        <end position="663"/>
    </location>
</feature>
<dbReference type="SUPFAM" id="SSF51735">
    <property type="entry name" value="NAD(P)-binding Rossmann-fold domains"/>
    <property type="match status" value="1"/>
</dbReference>
<protein>
    <submittedName>
        <fullName evidence="5">UDP-N-acetyl-alpha-D-glucosamine C6 dehydratase</fullName>
    </submittedName>
</protein>
<keyword evidence="3" id="KW-0472">Membrane</keyword>
<name>A0ABQ4S0R4_9HYPH</name>
<dbReference type="InterPro" id="IPR051203">
    <property type="entry name" value="Polysaccharide_Synthase-Rel"/>
</dbReference>
<feature type="transmembrane region" description="Helical" evidence="3">
    <location>
        <begin position="103"/>
        <end position="125"/>
    </location>
</feature>
<organism evidence="5 6">
    <name type="scientific">Methylobacterium iners</name>
    <dbReference type="NCBI Taxonomy" id="418707"/>
    <lineage>
        <taxon>Bacteria</taxon>
        <taxon>Pseudomonadati</taxon>
        <taxon>Pseudomonadota</taxon>
        <taxon>Alphaproteobacteria</taxon>
        <taxon>Hyphomicrobiales</taxon>
        <taxon>Methylobacteriaceae</taxon>
        <taxon>Methylobacterium</taxon>
    </lineage>
</organism>
<evidence type="ECO:0000259" key="4">
    <source>
        <dbReference type="Pfam" id="PF02719"/>
    </source>
</evidence>
<dbReference type="InterPro" id="IPR003869">
    <property type="entry name" value="Polysac_CapD-like"/>
</dbReference>
<dbReference type="Pfam" id="PF02719">
    <property type="entry name" value="Polysacc_synt_2"/>
    <property type="match status" value="1"/>
</dbReference>
<evidence type="ECO:0000256" key="2">
    <source>
        <dbReference type="SAM" id="MobiDB-lite"/>
    </source>
</evidence>
<evidence type="ECO:0000256" key="1">
    <source>
        <dbReference type="ARBA" id="ARBA00007430"/>
    </source>
</evidence>
<comment type="similarity">
    <text evidence="1">Belongs to the polysaccharide synthase family.</text>
</comment>
<reference evidence="5" key="1">
    <citation type="journal article" date="2021" name="Front. Microbiol.">
        <title>Comprehensive Comparative Genomics and Phenotyping of Methylobacterium Species.</title>
        <authorList>
            <person name="Alessa O."/>
            <person name="Ogura Y."/>
            <person name="Fujitani Y."/>
            <person name="Takami H."/>
            <person name="Hayashi T."/>
            <person name="Sahin N."/>
            <person name="Tani A."/>
        </authorList>
    </citation>
    <scope>NUCLEOTIDE SEQUENCE</scope>
    <source>
        <strain evidence="5">DSM 19015</strain>
    </source>
</reference>
<proteinExistence type="inferred from homology"/>
<keyword evidence="6" id="KW-1185">Reference proteome</keyword>
<dbReference type="PANTHER" id="PTHR43318:SF1">
    <property type="entry name" value="POLYSACCHARIDE BIOSYNTHESIS PROTEIN EPSC-RELATED"/>
    <property type="match status" value="1"/>
</dbReference>
<keyword evidence="3" id="KW-1133">Transmembrane helix</keyword>
<feature type="transmembrane region" description="Helical" evidence="3">
    <location>
        <begin position="12"/>
        <end position="29"/>
    </location>
</feature>
<dbReference type="PANTHER" id="PTHR43318">
    <property type="entry name" value="UDP-N-ACETYLGLUCOSAMINE 4,6-DEHYDRATASE"/>
    <property type="match status" value="1"/>
</dbReference>
<comment type="caution">
    <text evidence="5">The sequence shown here is derived from an EMBL/GenBank/DDBJ whole genome shotgun (WGS) entry which is preliminary data.</text>
</comment>
<dbReference type="Gene3D" id="3.40.50.720">
    <property type="entry name" value="NAD(P)-binding Rossmann-like Domain"/>
    <property type="match status" value="2"/>
</dbReference>
<dbReference type="Proteomes" id="UP001055125">
    <property type="component" value="Unassembled WGS sequence"/>
</dbReference>
<evidence type="ECO:0000313" key="5">
    <source>
        <dbReference type="EMBL" id="GJD95433.1"/>
    </source>
</evidence>
<accession>A0ABQ4S0R4</accession>
<feature type="compositionally biased region" description="Low complexity" evidence="2">
    <location>
        <begin position="644"/>
        <end position="663"/>
    </location>
</feature>
<gene>
    <name evidence="5" type="primary">pglF</name>
    <name evidence="5" type="ORF">OCOJLMKI_2645</name>
</gene>
<sequence length="663" mass="71000">MQQRTYKNAVMVAHDLVATAAAVILTFVFRFDGELLAERLAALPLLLPPFCLFAGLVYARFKLYRTKWRFASLPDLAGIVRAASVLALALLVLDYVLVSSTMYGFYFFGKIAIGLYWVLQVFLLGGPRLAFRYLKYARSRQSQARAATVPTLLLGRGADIEILLRAIEAGSVRRLGPKGILSPRADEAGQMMRGVPVLGGFGDLEAVVAGLAERGTPVRRLVATPSALAPEAEPDDLIARARRLGLPLSRVTSLGEGMRDSELAPLEIEDLLLRPTVAIDRPRLERFLGGKRVIVTGGGGSIGSEICARAVAFGAASVLVVESSEPALHGVLSRPDLAGAEAEVTGALADIRDRERLHAVFSAFRPDYVFHAAALKQVPYLERDWTEGVKTNVFGSINVADASLVAGARAMVMISTDKAIEPVSQLGATKRFAEMVAQALDAEQAGRADAATRLIAVRFGNVLGSVGSVVPVFKAQIARGGPVTVTHPDMVRYFMTVREAADLVLTAASHADREARALAEADQRAAVYVLKMGQPVRIRELAERMIRLAGFEPGEEIEIAFTGARPGERLNEILFAREEPRVNLDGIDGVMAAKPVFADRAVLEGWIARLRGAVTNDDRAAAEAVFEAAIPDFGRREPARPGREAALAGGAADAAPVEAVATA</sequence>
<dbReference type="InterPro" id="IPR036291">
    <property type="entry name" value="NAD(P)-bd_dom_sf"/>
</dbReference>
<feature type="transmembrane region" description="Helical" evidence="3">
    <location>
        <begin position="41"/>
        <end position="61"/>
    </location>
</feature>
<evidence type="ECO:0000256" key="3">
    <source>
        <dbReference type="SAM" id="Phobius"/>
    </source>
</evidence>
<evidence type="ECO:0000313" key="6">
    <source>
        <dbReference type="Proteomes" id="UP001055125"/>
    </source>
</evidence>
<feature type="domain" description="Polysaccharide biosynthesis protein CapD-like" evidence="4">
    <location>
        <begin position="293"/>
        <end position="581"/>
    </location>
</feature>
<dbReference type="RefSeq" id="WP_238244573.1">
    <property type="nucleotide sequence ID" value="NZ_BPQP01000036.1"/>
</dbReference>
<keyword evidence="3" id="KW-0812">Transmembrane</keyword>
<reference evidence="5" key="2">
    <citation type="submission" date="2021-08" db="EMBL/GenBank/DDBJ databases">
        <authorList>
            <person name="Tani A."/>
            <person name="Ola A."/>
            <person name="Ogura Y."/>
            <person name="Katsura K."/>
            <person name="Hayashi T."/>
        </authorList>
    </citation>
    <scope>NUCLEOTIDE SEQUENCE</scope>
    <source>
        <strain evidence="5">DSM 19015</strain>
    </source>
</reference>
<dbReference type="EMBL" id="BPQP01000036">
    <property type="protein sequence ID" value="GJD95433.1"/>
    <property type="molecule type" value="Genomic_DNA"/>
</dbReference>